<dbReference type="Proteomes" id="UP000774326">
    <property type="component" value="Unassembled WGS sequence"/>
</dbReference>
<dbReference type="EMBL" id="JAEUBG010000073">
    <property type="protein sequence ID" value="KAH3688878.1"/>
    <property type="molecule type" value="Genomic_DNA"/>
</dbReference>
<reference evidence="2" key="1">
    <citation type="journal article" date="2021" name="Open Biol.">
        <title>Shared evolutionary footprints suggest mitochondrial oxidative damage underlies multiple complex I losses in fungi.</title>
        <authorList>
            <person name="Schikora-Tamarit M.A."/>
            <person name="Marcet-Houben M."/>
            <person name="Nosek J."/>
            <person name="Gabaldon T."/>
        </authorList>
    </citation>
    <scope>NUCLEOTIDE SEQUENCE</scope>
    <source>
        <strain evidence="2">CBS2887</strain>
    </source>
</reference>
<feature type="compositionally biased region" description="Low complexity" evidence="1">
    <location>
        <begin position="574"/>
        <end position="592"/>
    </location>
</feature>
<dbReference type="GO" id="GO:0005737">
    <property type="term" value="C:cytoplasm"/>
    <property type="evidence" value="ECO:0007669"/>
    <property type="project" value="TreeGrafter"/>
</dbReference>
<feature type="compositionally biased region" description="Basic residues" evidence="1">
    <location>
        <begin position="426"/>
        <end position="435"/>
    </location>
</feature>
<dbReference type="OrthoDB" id="5589766at2759"/>
<accession>A0A9P8TR45</accession>
<feature type="region of interest" description="Disordered" evidence="1">
    <location>
        <begin position="541"/>
        <end position="635"/>
    </location>
</feature>
<organism evidence="2 3">
    <name type="scientific">Wickerhamomyces pijperi</name>
    <name type="common">Yeast</name>
    <name type="synonym">Pichia pijperi</name>
    <dbReference type="NCBI Taxonomy" id="599730"/>
    <lineage>
        <taxon>Eukaryota</taxon>
        <taxon>Fungi</taxon>
        <taxon>Dikarya</taxon>
        <taxon>Ascomycota</taxon>
        <taxon>Saccharomycotina</taxon>
        <taxon>Saccharomycetes</taxon>
        <taxon>Phaffomycetales</taxon>
        <taxon>Wickerhamomycetaceae</taxon>
        <taxon>Wickerhamomyces</taxon>
    </lineage>
</organism>
<dbReference type="InterPro" id="IPR040206">
    <property type="entry name" value="Zds1/2"/>
</dbReference>
<feature type="compositionally biased region" description="Polar residues" evidence="1">
    <location>
        <begin position="327"/>
        <end position="338"/>
    </location>
</feature>
<feature type="compositionally biased region" description="Polar residues" evidence="1">
    <location>
        <begin position="440"/>
        <end position="453"/>
    </location>
</feature>
<dbReference type="AlphaFoldDB" id="A0A9P8TR45"/>
<evidence type="ECO:0000256" key="1">
    <source>
        <dbReference type="SAM" id="MobiDB-lite"/>
    </source>
</evidence>
<feature type="compositionally biased region" description="Polar residues" evidence="1">
    <location>
        <begin position="593"/>
        <end position="613"/>
    </location>
</feature>
<dbReference type="GO" id="GO:0030010">
    <property type="term" value="P:establishment of cell polarity"/>
    <property type="evidence" value="ECO:0007669"/>
    <property type="project" value="TreeGrafter"/>
</dbReference>
<comment type="caution">
    <text evidence="2">The sequence shown here is derived from an EMBL/GenBank/DDBJ whole genome shotgun (WGS) entry which is preliminary data.</text>
</comment>
<name>A0A9P8TR45_WICPI</name>
<feature type="compositionally biased region" description="Basic and acidic residues" evidence="1">
    <location>
        <begin position="131"/>
        <end position="145"/>
    </location>
</feature>
<feature type="compositionally biased region" description="Low complexity" evidence="1">
    <location>
        <begin position="614"/>
        <end position="635"/>
    </location>
</feature>
<protein>
    <submittedName>
        <fullName evidence="2">Uncharacterized protein</fullName>
    </submittedName>
</protein>
<feature type="compositionally biased region" description="Polar residues" evidence="1">
    <location>
        <begin position="469"/>
        <end position="486"/>
    </location>
</feature>
<dbReference type="PANTHER" id="PTHR28089:SF1">
    <property type="entry name" value="PROTEIN ZDS1-RELATED"/>
    <property type="match status" value="1"/>
</dbReference>
<feature type="region of interest" description="Disordered" evidence="1">
    <location>
        <begin position="112"/>
        <end position="165"/>
    </location>
</feature>
<sequence>MSEQIRNFGFHQRPGQLQQQQQHQNNRRNHHITNDQHTSPTNEENSIHGLGLGSHPKRKSNAHLAAEIVQQERDAIRALKRLSMGGGAFNIDPDFQIAIESEYNTEVVNHTLEKKQRRKSSSSLSSDNEDSERTLINDDNDKTDIRPQQQQQPISSNDLPTITVSESDSPSLKAIVNNQKIIKKLDTEKLLWVPAKSHPKIAPERFRRHVQNTLEDFKESNDNNSDEPDEIKRIRRIKKKSSIPSLQELTDELDRLSEMAGLAATDAVTLARSLSSASFNIQQQEQLGGTRETKSAPASPVDPFAAKDSSGNLVDEDAPILGYGNSLRRNQFSTYSRSTRVKRNNKNDIKTEPTPNVTGDSKPQSTRPLATEKLSPVDKENIEIEPTRSADEQARPWFGKLELSDDSSDEQKDERDQPSSGSAGRRMNHSRRRHAGSVISLDNNQPVNEQNETLKLFHEPSKDTTTTTSLQTHFVPSSLPTSQPSFKYSGDATVKKYEPLTPNLQENVFLDTESEVESETEPTVAPVTVKSKSKEFLSLFRKKRSVSSSTAPPQGAGASTGAGAVSLKEKLMPSRSISFDESSISSSSSSNSLQEQASIKSSVRTSPKKSPQETPLTPSSSASTRTSPTKPKTSS</sequence>
<gene>
    <name evidence="2" type="ORF">WICPIJ_000123</name>
</gene>
<feature type="compositionally biased region" description="Low complexity" evidence="1">
    <location>
        <begin position="11"/>
        <end position="24"/>
    </location>
</feature>
<feature type="compositionally biased region" description="Basic and acidic residues" evidence="1">
    <location>
        <begin position="375"/>
        <end position="394"/>
    </location>
</feature>
<feature type="compositionally biased region" description="Polar residues" evidence="1">
    <location>
        <begin position="154"/>
        <end position="165"/>
    </location>
</feature>
<reference evidence="2" key="2">
    <citation type="submission" date="2021-01" db="EMBL/GenBank/DDBJ databases">
        <authorList>
            <person name="Schikora-Tamarit M.A."/>
        </authorList>
    </citation>
    <scope>NUCLEOTIDE SEQUENCE</scope>
    <source>
        <strain evidence="2">CBS2887</strain>
    </source>
</reference>
<dbReference type="GO" id="GO:0010971">
    <property type="term" value="P:positive regulation of G2/M transition of mitotic cell cycle"/>
    <property type="evidence" value="ECO:0007669"/>
    <property type="project" value="TreeGrafter"/>
</dbReference>
<evidence type="ECO:0000313" key="2">
    <source>
        <dbReference type="EMBL" id="KAH3688878.1"/>
    </source>
</evidence>
<feature type="compositionally biased region" description="Polar residues" evidence="1">
    <location>
        <begin position="35"/>
        <end position="44"/>
    </location>
</feature>
<feature type="compositionally biased region" description="Low complexity" evidence="1">
    <location>
        <begin position="555"/>
        <end position="564"/>
    </location>
</feature>
<feature type="region of interest" description="Disordered" evidence="1">
    <location>
        <begin position="1"/>
        <end position="61"/>
    </location>
</feature>
<dbReference type="PANTHER" id="PTHR28089">
    <property type="entry name" value="PROTEIN ZDS1-RELATED"/>
    <property type="match status" value="1"/>
</dbReference>
<evidence type="ECO:0000313" key="3">
    <source>
        <dbReference type="Proteomes" id="UP000774326"/>
    </source>
</evidence>
<proteinExistence type="predicted"/>
<feature type="compositionally biased region" description="Polar residues" evidence="1">
    <location>
        <begin position="353"/>
        <end position="368"/>
    </location>
</feature>
<keyword evidence="3" id="KW-1185">Reference proteome</keyword>
<feature type="region of interest" description="Disordered" evidence="1">
    <location>
        <begin position="283"/>
        <end position="486"/>
    </location>
</feature>
<feature type="non-terminal residue" evidence="2">
    <location>
        <position position="635"/>
    </location>
</feature>